<reference evidence="3" key="1">
    <citation type="journal article" date="2025" name="Foods">
        <title>Unveiling the Microbial Signatures of Arabica Coffee Cherries: Insights into Ripeness Specific Diversity, Functional Traits, and Implications for Quality and Safety.</title>
        <authorList>
            <consortium name="RefSeq"/>
            <person name="Tenea G.N."/>
            <person name="Cifuentes V."/>
            <person name="Reyes P."/>
            <person name="Cevallos-Vallejos M."/>
        </authorList>
    </citation>
    <scope>NUCLEOTIDE SEQUENCE [LARGE SCALE GENOMIC DNA]</scope>
</reference>
<dbReference type="RefSeq" id="XP_027070945.1">
    <property type="nucleotide sequence ID" value="XM_027215144.2"/>
</dbReference>
<feature type="transmembrane region" description="Helical" evidence="2">
    <location>
        <begin position="249"/>
        <end position="268"/>
    </location>
</feature>
<accession>A0A6P6SYQ6</accession>
<protein>
    <submittedName>
        <fullName evidence="4">Uncharacterized protein</fullName>
    </submittedName>
</protein>
<dbReference type="GO" id="GO:0009507">
    <property type="term" value="C:chloroplast"/>
    <property type="evidence" value="ECO:0007669"/>
    <property type="project" value="TreeGrafter"/>
</dbReference>
<evidence type="ECO:0000256" key="1">
    <source>
        <dbReference type="SAM" id="Coils"/>
    </source>
</evidence>
<sequence length="289" mass="32963">MQLNERFKTPPQLLHNCPLPLSLSSSLTWMTANMMSLKAFQSPFTPNKHALLRGRDYSKRKYTNLLLCKANESDSGTPPPEGDRRKQELLARIAMLQAQKLRLTDYLDERSAYLTQFAEEANAEIDQIGENALKELDEAGSRIMENIESQMQAFEESAELNKQEIEESEKKLADFEGQIEEDRNEGLFFKNLRQKTPPGKERAEEERMKLRELTKENAGSKTRRNIYLALIGLVLIGICDASITSSSDWRKVAVLGAILVGLLSQLLYEQMMLSETEKTEQNKSKIDKE</sequence>
<reference evidence="4" key="2">
    <citation type="submission" date="2025-08" db="UniProtKB">
        <authorList>
            <consortium name="RefSeq"/>
        </authorList>
    </citation>
    <scope>IDENTIFICATION</scope>
    <source>
        <tissue evidence="4">Leaves</tissue>
    </source>
</reference>
<gene>
    <name evidence="4" type="primary">LOC113695923</name>
</gene>
<dbReference type="GeneID" id="113695923"/>
<feature type="transmembrane region" description="Helical" evidence="2">
    <location>
        <begin position="225"/>
        <end position="243"/>
    </location>
</feature>
<feature type="coiled-coil region" evidence="1">
    <location>
        <begin position="118"/>
        <end position="223"/>
    </location>
</feature>
<dbReference type="PANTHER" id="PTHR35731">
    <property type="entry name" value="8-AMINO-7-OXONONANOATE SYNTHASE"/>
    <property type="match status" value="1"/>
</dbReference>
<dbReference type="AlphaFoldDB" id="A0A6P6SYQ6"/>
<keyword evidence="3" id="KW-1185">Reference proteome</keyword>
<name>A0A6P6SYQ6_COFAR</name>
<evidence type="ECO:0000313" key="3">
    <source>
        <dbReference type="Proteomes" id="UP001652660"/>
    </source>
</evidence>
<keyword evidence="2" id="KW-0812">Transmembrane</keyword>
<proteinExistence type="predicted"/>
<organism evidence="3 4">
    <name type="scientific">Coffea arabica</name>
    <name type="common">Arabian coffee</name>
    <dbReference type="NCBI Taxonomy" id="13443"/>
    <lineage>
        <taxon>Eukaryota</taxon>
        <taxon>Viridiplantae</taxon>
        <taxon>Streptophyta</taxon>
        <taxon>Embryophyta</taxon>
        <taxon>Tracheophyta</taxon>
        <taxon>Spermatophyta</taxon>
        <taxon>Magnoliopsida</taxon>
        <taxon>eudicotyledons</taxon>
        <taxon>Gunneridae</taxon>
        <taxon>Pentapetalae</taxon>
        <taxon>asterids</taxon>
        <taxon>lamiids</taxon>
        <taxon>Gentianales</taxon>
        <taxon>Rubiaceae</taxon>
        <taxon>Ixoroideae</taxon>
        <taxon>Gardenieae complex</taxon>
        <taxon>Bertiereae - Coffeeae clade</taxon>
        <taxon>Coffeeae</taxon>
        <taxon>Coffea</taxon>
    </lineage>
</organism>
<keyword evidence="2" id="KW-0472">Membrane</keyword>
<dbReference type="Proteomes" id="UP001652660">
    <property type="component" value="Chromosome 6e"/>
</dbReference>
<dbReference type="PANTHER" id="PTHR35731:SF1">
    <property type="entry name" value="8-AMINO-7-OXONONANOATE SYNTHASE"/>
    <property type="match status" value="1"/>
</dbReference>
<evidence type="ECO:0000313" key="4">
    <source>
        <dbReference type="RefSeq" id="XP_027070945.1"/>
    </source>
</evidence>
<keyword evidence="2" id="KW-1133">Transmembrane helix</keyword>
<keyword evidence="1" id="KW-0175">Coiled coil</keyword>
<evidence type="ECO:0000256" key="2">
    <source>
        <dbReference type="SAM" id="Phobius"/>
    </source>
</evidence>